<dbReference type="Gene3D" id="3.40.190.10">
    <property type="entry name" value="Periplasmic binding protein-like II"/>
    <property type="match status" value="1"/>
</dbReference>
<evidence type="ECO:0000313" key="4">
    <source>
        <dbReference type="Proteomes" id="UP000553766"/>
    </source>
</evidence>
<evidence type="ECO:0000256" key="2">
    <source>
        <dbReference type="SAM" id="SignalP"/>
    </source>
</evidence>
<feature type="signal peptide" evidence="2">
    <location>
        <begin position="1"/>
        <end position="20"/>
    </location>
</feature>
<dbReference type="RefSeq" id="WP_184012893.1">
    <property type="nucleotide sequence ID" value="NZ_JACIJS010000010.1"/>
</dbReference>
<reference evidence="3 4" key="1">
    <citation type="submission" date="2020-08" db="EMBL/GenBank/DDBJ databases">
        <title>Genomic Encyclopedia of Type Strains, Phase IV (KMG-IV): sequencing the most valuable type-strain genomes for metagenomic binning, comparative biology and taxonomic classification.</title>
        <authorList>
            <person name="Goeker M."/>
        </authorList>
    </citation>
    <scope>NUCLEOTIDE SEQUENCE [LARGE SCALE GENOMIC DNA]</scope>
    <source>
        <strain evidence="3 4">DSM 103377</strain>
    </source>
</reference>
<comment type="caution">
    <text evidence="3">The sequence shown here is derived from an EMBL/GenBank/DDBJ whole genome shotgun (WGS) entry which is preliminary data.</text>
</comment>
<name>A0A840X892_9RHOB</name>
<protein>
    <submittedName>
        <fullName evidence="3">TRAP-type mannitol/chloroaromatic compound transport system substrate-binding protein</fullName>
    </submittedName>
</protein>
<evidence type="ECO:0000313" key="3">
    <source>
        <dbReference type="EMBL" id="MBB5516937.1"/>
    </source>
</evidence>
<keyword evidence="2" id="KW-0732">Signal</keyword>
<dbReference type="Gene3D" id="3.40.190.170">
    <property type="entry name" value="Bacterial extracellular solute-binding protein, family 7"/>
    <property type="match status" value="1"/>
</dbReference>
<sequence length="348" mass="35493">MDRRKFLAGTATLGTGAALAAPALGQSRTQLNIVNLWSEGSEGRGAILSAVAARVSGLSGGQLTITVTNGAGQAADAALSGADGVVGAEEAWMGKSAAFGLMTSTPGGLVERELEAFIRQENGQALWDALSAAHGMKSFYLGDTGAEYLWAQTVPGDVSAFSGASVAARGLAARLYTALGANVTTPAMNVVAPGGAAFAETGPLADQQQAGMGGLNKVALGTITRPSAAVSLTLKSAAWNGLNETQQRILTAATTAQSHITAAEALKRNALAQQILRLTGAAEVTTLNEDVFHAMMPAARDVLNGLASDGAEAAALVDGYKRFGEAVQSWTRVSEAPFATNRRRSFSA</sequence>
<accession>A0A840X892</accession>
<feature type="chain" id="PRO_5032471067" evidence="2">
    <location>
        <begin position="21"/>
        <end position="348"/>
    </location>
</feature>
<dbReference type="GO" id="GO:0030313">
    <property type="term" value="C:cell envelope"/>
    <property type="evidence" value="ECO:0007669"/>
    <property type="project" value="UniProtKB-SubCell"/>
</dbReference>
<dbReference type="AlphaFoldDB" id="A0A840X892"/>
<evidence type="ECO:0000256" key="1">
    <source>
        <dbReference type="ARBA" id="ARBA00004196"/>
    </source>
</evidence>
<comment type="subcellular location">
    <subcellularLocation>
        <location evidence="1">Cell envelope</location>
    </subcellularLocation>
</comment>
<dbReference type="Proteomes" id="UP000553766">
    <property type="component" value="Unassembled WGS sequence"/>
</dbReference>
<keyword evidence="4" id="KW-1185">Reference proteome</keyword>
<proteinExistence type="predicted"/>
<dbReference type="InterPro" id="IPR038404">
    <property type="entry name" value="TRAP_DctP_sf"/>
</dbReference>
<organism evidence="3 4">
    <name type="scientific">Rubricella aquisinus</name>
    <dbReference type="NCBI Taxonomy" id="2028108"/>
    <lineage>
        <taxon>Bacteria</taxon>
        <taxon>Pseudomonadati</taxon>
        <taxon>Pseudomonadota</taxon>
        <taxon>Alphaproteobacteria</taxon>
        <taxon>Rhodobacterales</taxon>
        <taxon>Paracoccaceae</taxon>
        <taxon>Rubricella</taxon>
    </lineage>
</organism>
<dbReference type="EMBL" id="JACIJS010000010">
    <property type="protein sequence ID" value="MBB5516937.1"/>
    <property type="molecule type" value="Genomic_DNA"/>
</dbReference>
<gene>
    <name evidence="3" type="ORF">FHS89_002981</name>
</gene>